<evidence type="ECO:0000313" key="6">
    <source>
        <dbReference type="EMBL" id="KAJ2782923.1"/>
    </source>
</evidence>
<dbReference type="PANTHER" id="PTHR11700">
    <property type="entry name" value="30S RIBOSOMAL PROTEIN S10 FAMILY MEMBER"/>
    <property type="match status" value="1"/>
</dbReference>
<dbReference type="PRINTS" id="PR00971">
    <property type="entry name" value="RIBOSOMALS10"/>
</dbReference>
<keyword evidence="2 6" id="KW-0689">Ribosomal protein</keyword>
<evidence type="ECO:0000256" key="4">
    <source>
        <dbReference type="SAM" id="MobiDB-lite"/>
    </source>
</evidence>
<dbReference type="OrthoDB" id="366214at2759"/>
<reference evidence="6" key="1">
    <citation type="submission" date="2022-07" db="EMBL/GenBank/DDBJ databases">
        <title>Phylogenomic reconstructions and comparative analyses of Kickxellomycotina fungi.</title>
        <authorList>
            <person name="Reynolds N.K."/>
            <person name="Stajich J.E."/>
            <person name="Barry K."/>
            <person name="Grigoriev I.V."/>
            <person name="Crous P."/>
            <person name="Smith M.E."/>
        </authorList>
    </citation>
    <scope>NUCLEOTIDE SEQUENCE</scope>
    <source>
        <strain evidence="6">NBRC 105414</strain>
    </source>
</reference>
<organism evidence="6 7">
    <name type="scientific">Coemansia javaensis</name>
    <dbReference type="NCBI Taxonomy" id="2761396"/>
    <lineage>
        <taxon>Eukaryota</taxon>
        <taxon>Fungi</taxon>
        <taxon>Fungi incertae sedis</taxon>
        <taxon>Zoopagomycota</taxon>
        <taxon>Kickxellomycotina</taxon>
        <taxon>Kickxellomycetes</taxon>
        <taxon>Kickxellales</taxon>
        <taxon>Kickxellaceae</taxon>
        <taxon>Coemansia</taxon>
    </lineage>
</organism>
<dbReference type="InterPro" id="IPR001848">
    <property type="entry name" value="Ribosomal_uS10"/>
</dbReference>
<dbReference type="InterPro" id="IPR027486">
    <property type="entry name" value="Ribosomal_uS10_dom"/>
</dbReference>
<dbReference type="HAMAP" id="MF_00508">
    <property type="entry name" value="Ribosomal_uS10"/>
    <property type="match status" value="1"/>
</dbReference>
<evidence type="ECO:0000256" key="2">
    <source>
        <dbReference type="ARBA" id="ARBA00022980"/>
    </source>
</evidence>
<dbReference type="GO" id="GO:0003723">
    <property type="term" value="F:RNA binding"/>
    <property type="evidence" value="ECO:0007669"/>
    <property type="project" value="InterPro"/>
</dbReference>
<dbReference type="GO" id="GO:0005840">
    <property type="term" value="C:ribosome"/>
    <property type="evidence" value="ECO:0007669"/>
    <property type="project" value="UniProtKB-KW"/>
</dbReference>
<accession>A0A9W8LJE8</accession>
<keyword evidence="6" id="KW-0436">Ligase</keyword>
<dbReference type="Proteomes" id="UP001140217">
    <property type="component" value="Unassembled WGS sequence"/>
</dbReference>
<evidence type="ECO:0000256" key="3">
    <source>
        <dbReference type="ARBA" id="ARBA00023274"/>
    </source>
</evidence>
<feature type="domain" description="Small ribosomal subunit protein uS10" evidence="5">
    <location>
        <begin position="72"/>
        <end position="169"/>
    </location>
</feature>
<name>A0A9W8LJE8_9FUNG</name>
<dbReference type="GO" id="GO:0003735">
    <property type="term" value="F:structural constituent of ribosome"/>
    <property type="evidence" value="ECO:0007669"/>
    <property type="project" value="InterPro"/>
</dbReference>
<dbReference type="Gene3D" id="3.30.70.600">
    <property type="entry name" value="Ribosomal protein S10 domain"/>
    <property type="match status" value="1"/>
</dbReference>
<evidence type="ECO:0000313" key="7">
    <source>
        <dbReference type="Proteomes" id="UP001140217"/>
    </source>
</evidence>
<dbReference type="PROSITE" id="PS00361">
    <property type="entry name" value="RIBOSOMAL_S10"/>
    <property type="match status" value="1"/>
</dbReference>
<dbReference type="SUPFAM" id="SSF54999">
    <property type="entry name" value="Ribosomal protein S10"/>
    <property type="match status" value="1"/>
</dbReference>
<evidence type="ECO:0000256" key="1">
    <source>
        <dbReference type="ARBA" id="ARBA00007102"/>
    </source>
</evidence>
<keyword evidence="3" id="KW-0687">Ribonucleoprotein</keyword>
<sequence length="294" mass="32608">MIRALGRAIPGAARARVVGGAVRGTATYARLLDKVLGINVHEKTKVVAQKDRDPIYADPVNLPKTHGIPICRVAFWSFQLQRMDFYMDFCRKAAYHMGVVCAGPVPMPTVVRRWTVLKSPFVHKSSMEVFERRTHKRVLFVRDTHPEVAAKWLEYINANIPVGVGMKYWMHEYEPLDIGDRIAQALQTGDTTSVDAQSLESTRYLEHVVKRGRRRMWTTYKDLPVYSRDAVAAMAADIASKLKADPKANIEEVTQSVLTASRPPPEKKKKPAKAPAAASPPSSSSPPSPPPAAA</sequence>
<dbReference type="Pfam" id="PF00338">
    <property type="entry name" value="Ribosomal_S10"/>
    <property type="match status" value="1"/>
</dbReference>
<dbReference type="EMBL" id="JANBUL010000059">
    <property type="protein sequence ID" value="KAJ2782923.1"/>
    <property type="molecule type" value="Genomic_DNA"/>
</dbReference>
<protein>
    <submittedName>
        <fullName evidence="6">Mitochondrial 37S ribosomal protein rsm10</fullName>
        <ecNumber evidence="6">6.1.1.2</ecNumber>
    </submittedName>
</protein>
<evidence type="ECO:0000259" key="5">
    <source>
        <dbReference type="SMART" id="SM01403"/>
    </source>
</evidence>
<keyword evidence="7" id="KW-1185">Reference proteome</keyword>
<dbReference type="SMART" id="SM01403">
    <property type="entry name" value="Ribosomal_S10"/>
    <property type="match status" value="1"/>
</dbReference>
<feature type="compositionally biased region" description="Low complexity" evidence="4">
    <location>
        <begin position="273"/>
        <end position="282"/>
    </location>
</feature>
<dbReference type="GO" id="GO:1990904">
    <property type="term" value="C:ribonucleoprotein complex"/>
    <property type="evidence" value="ECO:0007669"/>
    <property type="project" value="UniProtKB-KW"/>
</dbReference>
<dbReference type="GO" id="GO:0006412">
    <property type="term" value="P:translation"/>
    <property type="evidence" value="ECO:0007669"/>
    <property type="project" value="InterPro"/>
</dbReference>
<feature type="region of interest" description="Disordered" evidence="4">
    <location>
        <begin position="253"/>
        <end position="294"/>
    </location>
</feature>
<dbReference type="InterPro" id="IPR018268">
    <property type="entry name" value="Ribosomal_uS10_CS"/>
</dbReference>
<gene>
    <name evidence="6" type="primary">RSM10</name>
    <name evidence="6" type="ORF">H4R18_002002</name>
</gene>
<dbReference type="GO" id="GO:0004830">
    <property type="term" value="F:tryptophan-tRNA ligase activity"/>
    <property type="evidence" value="ECO:0007669"/>
    <property type="project" value="UniProtKB-EC"/>
</dbReference>
<comment type="caution">
    <text evidence="6">The sequence shown here is derived from an EMBL/GenBank/DDBJ whole genome shotgun (WGS) entry which is preliminary data.</text>
</comment>
<feature type="compositionally biased region" description="Pro residues" evidence="4">
    <location>
        <begin position="283"/>
        <end position="294"/>
    </location>
</feature>
<dbReference type="InterPro" id="IPR036838">
    <property type="entry name" value="Ribosomal_uS10_dom_sf"/>
</dbReference>
<comment type="similarity">
    <text evidence="1">Belongs to the universal ribosomal protein uS10 family.</text>
</comment>
<dbReference type="AlphaFoldDB" id="A0A9W8LJE8"/>
<dbReference type="EC" id="6.1.1.2" evidence="6"/>
<proteinExistence type="inferred from homology"/>